<keyword evidence="1" id="KW-0812">Transmembrane</keyword>
<sequence length="382" mass="42954">MEFLKIILIYLIHPVFWVGIIIAVFLYRKRLGRERKLFRIAINRDFYEGRHFIKTALFGLAAGSIISLAAGMMVNAGWLWVYAAVGTLTALLLPVADLSFSSLWLIGSVFCLAELALQSGVKLGSWAHFIQAQRLPAAGLLLLGIFLVLRWYLLHYQKNIWFSPRIKDGKRGSRVAFYKWKELSVIPLVILVPLNYFHSPISFWPFFSFHGQTFGIVILPLLVAAALRVYKRETSTALKNFRTQTPILGGVSLVASVLALFSEWAAVIGYIVVGCLAGYFYFQRRRFDAAGSRWYVETTSGVRIVAVVPDTPAAKMGLQNGDIILDCNNRAVRSEDELYAALQQNSAYCRLRVQTFAGELKLTESAIYSDSPHEIGLILFQK</sequence>
<evidence type="ECO:0000313" key="3">
    <source>
        <dbReference type="EMBL" id="GBG95390.1"/>
    </source>
</evidence>
<dbReference type="Proteomes" id="UP000286848">
    <property type="component" value="Unassembled WGS sequence"/>
</dbReference>
<feature type="transmembrane region" description="Helical" evidence="1">
    <location>
        <begin position="6"/>
        <end position="27"/>
    </location>
</feature>
<keyword evidence="3" id="KW-0645">Protease</keyword>
<evidence type="ECO:0000313" key="4">
    <source>
        <dbReference type="Proteomes" id="UP000286848"/>
    </source>
</evidence>
<feature type="transmembrane region" description="Helical" evidence="1">
    <location>
        <begin position="135"/>
        <end position="154"/>
    </location>
</feature>
<feature type="domain" description="PDZ" evidence="2">
    <location>
        <begin position="301"/>
        <end position="357"/>
    </location>
</feature>
<dbReference type="GO" id="GO:0008233">
    <property type="term" value="F:peptidase activity"/>
    <property type="evidence" value="ECO:0007669"/>
    <property type="project" value="UniProtKB-KW"/>
</dbReference>
<dbReference type="OrthoDB" id="198399at2"/>
<feature type="transmembrane region" description="Helical" evidence="1">
    <location>
        <begin position="79"/>
        <end position="96"/>
    </location>
</feature>
<dbReference type="InterPro" id="IPR041489">
    <property type="entry name" value="PDZ_6"/>
</dbReference>
<protein>
    <submittedName>
        <fullName evidence="3">Trypsin-like serine protease with PDZ domain</fullName>
    </submittedName>
</protein>
<dbReference type="GO" id="GO:0006508">
    <property type="term" value="P:proteolysis"/>
    <property type="evidence" value="ECO:0007669"/>
    <property type="project" value="UniProtKB-KW"/>
</dbReference>
<keyword evidence="1" id="KW-0472">Membrane</keyword>
<dbReference type="SMART" id="SM00228">
    <property type="entry name" value="PDZ"/>
    <property type="match status" value="1"/>
</dbReference>
<gene>
    <name evidence="3" type="ORF">LFYK43_18490</name>
</gene>
<feature type="transmembrane region" description="Helical" evidence="1">
    <location>
        <begin position="209"/>
        <end position="229"/>
    </location>
</feature>
<accession>A0A401IV12</accession>
<dbReference type="RefSeq" id="WP_124977658.1">
    <property type="nucleotide sequence ID" value="NZ_BFFP01000034.1"/>
</dbReference>
<proteinExistence type="predicted"/>
<dbReference type="PROSITE" id="PS50106">
    <property type="entry name" value="PDZ"/>
    <property type="match status" value="1"/>
</dbReference>
<dbReference type="Gene3D" id="2.30.42.10">
    <property type="match status" value="1"/>
</dbReference>
<dbReference type="Pfam" id="PF17820">
    <property type="entry name" value="PDZ_6"/>
    <property type="match status" value="1"/>
</dbReference>
<keyword evidence="1" id="KW-1133">Transmembrane helix</keyword>
<keyword evidence="4" id="KW-1185">Reference proteome</keyword>
<reference evidence="3 4" key="1">
    <citation type="journal article" date="2019" name="Int. J. Syst. Evol. Microbiol.">
        <title>Lactobacillus salitolerans sp. nov., a novel lactic acid bacterium isolated from spent mushroom substrates.</title>
        <authorList>
            <person name="Tohno M."/>
            <person name="Tanizawa Y."/>
            <person name="Kojima Y."/>
            <person name="Sakamoto M."/>
            <person name="Nakamura Y."/>
            <person name="Ohkuma M."/>
            <person name="Kobayashi H."/>
        </authorList>
    </citation>
    <scope>NUCLEOTIDE SEQUENCE [LARGE SCALE GENOMIC DNA]</scope>
    <source>
        <strain evidence="3 4">YK43</strain>
    </source>
</reference>
<dbReference type="InterPro" id="IPR001478">
    <property type="entry name" value="PDZ"/>
</dbReference>
<keyword evidence="3" id="KW-0378">Hydrolase</keyword>
<feature type="transmembrane region" description="Helical" evidence="1">
    <location>
        <begin position="52"/>
        <end position="73"/>
    </location>
</feature>
<dbReference type="EMBL" id="BFFP01000034">
    <property type="protein sequence ID" value="GBG95390.1"/>
    <property type="molecule type" value="Genomic_DNA"/>
</dbReference>
<dbReference type="InterPro" id="IPR036034">
    <property type="entry name" value="PDZ_sf"/>
</dbReference>
<dbReference type="AlphaFoldDB" id="A0A401IV12"/>
<comment type="caution">
    <text evidence="3">The sequence shown here is derived from an EMBL/GenBank/DDBJ whole genome shotgun (WGS) entry which is preliminary data.</text>
</comment>
<feature type="transmembrane region" description="Helical" evidence="1">
    <location>
        <begin position="103"/>
        <end position="123"/>
    </location>
</feature>
<evidence type="ECO:0000256" key="1">
    <source>
        <dbReference type="SAM" id="Phobius"/>
    </source>
</evidence>
<name>A0A401IV12_9LACO</name>
<feature type="transmembrane region" description="Helical" evidence="1">
    <location>
        <begin position="175"/>
        <end position="197"/>
    </location>
</feature>
<evidence type="ECO:0000259" key="2">
    <source>
        <dbReference type="PROSITE" id="PS50106"/>
    </source>
</evidence>
<dbReference type="SUPFAM" id="SSF50156">
    <property type="entry name" value="PDZ domain-like"/>
    <property type="match status" value="1"/>
</dbReference>
<organism evidence="3 4">
    <name type="scientific">Ligilactobacillus salitolerans</name>
    <dbReference type="NCBI Taxonomy" id="1808352"/>
    <lineage>
        <taxon>Bacteria</taxon>
        <taxon>Bacillati</taxon>
        <taxon>Bacillota</taxon>
        <taxon>Bacilli</taxon>
        <taxon>Lactobacillales</taxon>
        <taxon>Lactobacillaceae</taxon>
        <taxon>Ligilactobacillus</taxon>
    </lineage>
</organism>